<dbReference type="AlphaFoldDB" id="A0A177K5S4"/>
<dbReference type="SUPFAM" id="SSF55729">
    <property type="entry name" value="Acyl-CoA N-acyltransferases (Nat)"/>
    <property type="match status" value="1"/>
</dbReference>
<dbReference type="Pfam" id="PF14542">
    <property type="entry name" value="Acetyltransf_CG"/>
    <property type="match status" value="1"/>
</dbReference>
<dbReference type="PROSITE" id="PS51729">
    <property type="entry name" value="GNAT_YJDJ"/>
    <property type="match status" value="1"/>
</dbReference>
<dbReference type="OrthoDB" id="5405911at2"/>
<dbReference type="RefSeq" id="WP_064003540.1">
    <property type="nucleotide sequence ID" value="NZ_LSTV01000005.1"/>
</dbReference>
<protein>
    <submittedName>
        <fullName evidence="2">Acetyltransferase</fullName>
    </submittedName>
</protein>
<evidence type="ECO:0000313" key="2">
    <source>
        <dbReference type="EMBL" id="OAH48760.1"/>
    </source>
</evidence>
<organism evidence="2 3">
    <name type="scientific">Microbacterium oleivorans</name>
    <dbReference type="NCBI Taxonomy" id="273677"/>
    <lineage>
        <taxon>Bacteria</taxon>
        <taxon>Bacillati</taxon>
        <taxon>Actinomycetota</taxon>
        <taxon>Actinomycetes</taxon>
        <taxon>Micrococcales</taxon>
        <taxon>Microbacteriaceae</taxon>
        <taxon>Microbacterium</taxon>
    </lineage>
</organism>
<dbReference type="EMBL" id="LSTV01000005">
    <property type="protein sequence ID" value="OAH48760.1"/>
    <property type="molecule type" value="Genomic_DNA"/>
</dbReference>
<gene>
    <name evidence="2" type="ORF">AYL44_12010</name>
</gene>
<feature type="domain" description="N-acetyltransferase" evidence="1">
    <location>
        <begin position="10"/>
        <end position="99"/>
    </location>
</feature>
<dbReference type="PANTHER" id="PTHR31435:SF10">
    <property type="entry name" value="BSR4717 PROTEIN"/>
    <property type="match status" value="1"/>
</dbReference>
<name>A0A177K5S4_9MICO</name>
<dbReference type="PANTHER" id="PTHR31435">
    <property type="entry name" value="PROTEIN NATD1"/>
    <property type="match status" value="1"/>
</dbReference>
<keyword evidence="2" id="KW-0808">Transferase</keyword>
<evidence type="ECO:0000259" key="1">
    <source>
        <dbReference type="PROSITE" id="PS51729"/>
    </source>
</evidence>
<sequence>MAHDAAPTVTRNDEKNRYEIHVDGAVAGYTLITTDDARRTVMPHTKVDPAYKGQGLGKILVSEALADLARRDAEVVPTCPFVAGYLESNDVPGLTVVSPDAE</sequence>
<reference evidence="2 3" key="1">
    <citation type="submission" date="2016-02" db="EMBL/GenBank/DDBJ databases">
        <authorList>
            <person name="Wen L."/>
            <person name="He K."/>
            <person name="Yang H."/>
        </authorList>
    </citation>
    <scope>NUCLEOTIDE SEQUENCE [LARGE SCALE GENOMIC DNA]</scope>
    <source>
        <strain evidence="2 3">CD11_3</strain>
    </source>
</reference>
<dbReference type="InterPro" id="IPR045057">
    <property type="entry name" value="Gcn5-rel_NAT"/>
</dbReference>
<proteinExistence type="predicted"/>
<dbReference type="InterPro" id="IPR031165">
    <property type="entry name" value="GNAT_YJDJ"/>
</dbReference>
<dbReference type="InterPro" id="IPR016181">
    <property type="entry name" value="Acyl_CoA_acyltransferase"/>
</dbReference>
<accession>A0A177K5S4</accession>
<dbReference type="Gene3D" id="3.40.630.30">
    <property type="match status" value="1"/>
</dbReference>
<comment type="caution">
    <text evidence="2">The sequence shown here is derived from an EMBL/GenBank/DDBJ whole genome shotgun (WGS) entry which is preliminary data.</text>
</comment>
<dbReference type="CDD" id="cd04301">
    <property type="entry name" value="NAT_SF"/>
    <property type="match status" value="1"/>
</dbReference>
<dbReference type="Proteomes" id="UP000076998">
    <property type="component" value="Unassembled WGS sequence"/>
</dbReference>
<dbReference type="GO" id="GO:0016740">
    <property type="term" value="F:transferase activity"/>
    <property type="evidence" value="ECO:0007669"/>
    <property type="project" value="UniProtKB-KW"/>
</dbReference>
<evidence type="ECO:0000313" key="3">
    <source>
        <dbReference type="Proteomes" id="UP000076998"/>
    </source>
</evidence>